<evidence type="ECO:0000313" key="2">
    <source>
        <dbReference type="Proteomes" id="UP000183954"/>
    </source>
</evidence>
<dbReference type="EMBL" id="FQXJ01000003">
    <property type="protein sequence ID" value="SHH36029.1"/>
    <property type="molecule type" value="Genomic_DNA"/>
</dbReference>
<dbReference type="AlphaFoldDB" id="A0A1M5SC30"/>
<keyword evidence="2" id="KW-1185">Reference proteome</keyword>
<evidence type="ECO:0000313" key="1">
    <source>
        <dbReference type="EMBL" id="SHH36029.1"/>
    </source>
</evidence>
<gene>
    <name evidence="1" type="ORF">SAMN02746098_00807</name>
</gene>
<dbReference type="Proteomes" id="UP000183954">
    <property type="component" value="Unassembled WGS sequence"/>
</dbReference>
<organism evidence="1 2">
    <name type="scientific">Desulfosporosinus lacus DSM 15449</name>
    <dbReference type="NCBI Taxonomy" id="1121420"/>
    <lineage>
        <taxon>Bacteria</taxon>
        <taxon>Bacillati</taxon>
        <taxon>Bacillota</taxon>
        <taxon>Clostridia</taxon>
        <taxon>Eubacteriales</taxon>
        <taxon>Desulfitobacteriaceae</taxon>
        <taxon>Desulfosporosinus</taxon>
    </lineage>
</organism>
<dbReference type="OrthoDB" id="2678920at2"/>
<sequence length="131" mass="15197">MQAYQIKRKISRFVDTVAFSRVKQFYPSAAAKYAQVPLNVAFEALLQLVIDGELIIKWELRCPNDTCIRRIELSNDKAKADSSVFCPYCGIEFDARPGDYFPVFEVTDQFKADIYEEKKTNIRPYLQLAQR</sequence>
<name>A0A1M5SC30_9FIRM</name>
<accession>A0A1M5SC30</accession>
<dbReference type="RefSeq" id="WP_073028023.1">
    <property type="nucleotide sequence ID" value="NZ_FQXJ01000003.1"/>
</dbReference>
<reference evidence="2" key="1">
    <citation type="submission" date="2016-11" db="EMBL/GenBank/DDBJ databases">
        <authorList>
            <person name="Varghese N."/>
            <person name="Submissions S."/>
        </authorList>
    </citation>
    <scope>NUCLEOTIDE SEQUENCE [LARGE SCALE GENOMIC DNA]</scope>
    <source>
        <strain evidence="2">DSM 15449</strain>
    </source>
</reference>
<proteinExistence type="predicted"/>
<dbReference type="STRING" id="1121420.SAMN02746098_00807"/>
<protein>
    <submittedName>
        <fullName evidence="1">Uncharacterized protein</fullName>
    </submittedName>
</protein>